<dbReference type="RefSeq" id="WP_061073600.1">
    <property type="nucleotide sequence ID" value="NZ_CP014060.2"/>
</dbReference>
<evidence type="ECO:0000259" key="1">
    <source>
        <dbReference type="Pfam" id="PF00296"/>
    </source>
</evidence>
<gene>
    <name evidence="2" type="ORF">AL504_25425</name>
</gene>
<name>A0A0X8P388_ALCXX</name>
<protein>
    <submittedName>
        <fullName evidence="2">LLM class flavin-dependent oxidoreductase</fullName>
    </submittedName>
</protein>
<dbReference type="InterPro" id="IPR050766">
    <property type="entry name" value="Bact_Lucif_Oxidored"/>
</dbReference>
<dbReference type="PANTHER" id="PTHR30137">
    <property type="entry name" value="LUCIFERASE-LIKE MONOOXYGENASE"/>
    <property type="match status" value="1"/>
</dbReference>
<evidence type="ECO:0000313" key="2">
    <source>
        <dbReference type="EMBL" id="AMG39060.1"/>
    </source>
</evidence>
<accession>A0A0X8P388</accession>
<dbReference type="InterPro" id="IPR011251">
    <property type="entry name" value="Luciferase-like_dom"/>
</dbReference>
<dbReference type="Pfam" id="PF00296">
    <property type="entry name" value="Bac_luciferase"/>
    <property type="match status" value="1"/>
</dbReference>
<dbReference type="PANTHER" id="PTHR30137:SF6">
    <property type="entry name" value="LUCIFERASE-LIKE MONOOXYGENASE"/>
    <property type="match status" value="1"/>
</dbReference>
<dbReference type="AlphaFoldDB" id="A0A0X8P388"/>
<dbReference type="EMBL" id="CP014060">
    <property type="protein sequence ID" value="AMG39060.1"/>
    <property type="molecule type" value="Genomic_DNA"/>
</dbReference>
<feature type="domain" description="Luciferase-like" evidence="1">
    <location>
        <begin position="3"/>
        <end position="297"/>
    </location>
</feature>
<dbReference type="Proteomes" id="UP000060602">
    <property type="component" value="Chromosome"/>
</dbReference>
<proteinExistence type="predicted"/>
<sequence length="337" mass="37749">MKMSIFSVQDHYPDQPRSLGQLYSQVLEQARRAEQLGYDTFWVAEHHFHEYGAVPNPAVFLAALSQQTTRLRLGTAISILTFHNPLTVAENYALVDQLSQGRLSLGVGSGYLKHEFEGYDVDPATKRERFDENLMLVERLLAGERVSHEGKFNRIHEVRLNVQPVQQPVPVYVAILRREAAYHVGRQGRRMLFVPYAAVDNFEEIGLMMQDYRRGLAEAGIEDATGMAAVALHTHVAETDAQARERAARAFDLYVETRLYARKQVYDDIIASGLSLFGSARTVADKLARLADMGLDHVMSLHNFGLMPQDQVLDSMQRLMAEALPLSGVRPASAVPA</sequence>
<dbReference type="SUPFAM" id="SSF51679">
    <property type="entry name" value="Bacterial luciferase-like"/>
    <property type="match status" value="1"/>
</dbReference>
<evidence type="ECO:0000313" key="3">
    <source>
        <dbReference type="Proteomes" id="UP000060602"/>
    </source>
</evidence>
<organism evidence="2 3">
    <name type="scientific">Alcaligenes xylosoxydans xylosoxydans</name>
    <name type="common">Achromobacter xylosoxidans</name>
    <dbReference type="NCBI Taxonomy" id="85698"/>
    <lineage>
        <taxon>Bacteria</taxon>
        <taxon>Pseudomonadati</taxon>
        <taxon>Pseudomonadota</taxon>
        <taxon>Betaproteobacteria</taxon>
        <taxon>Burkholderiales</taxon>
        <taxon>Alcaligenaceae</taxon>
        <taxon>Achromobacter</taxon>
    </lineage>
</organism>
<dbReference type="InterPro" id="IPR036661">
    <property type="entry name" value="Luciferase-like_sf"/>
</dbReference>
<dbReference type="Gene3D" id="3.20.20.30">
    <property type="entry name" value="Luciferase-like domain"/>
    <property type="match status" value="1"/>
</dbReference>
<reference evidence="3" key="1">
    <citation type="submission" date="2015-12" db="EMBL/GenBank/DDBJ databases">
        <title>FDA dAtabase for Regulatory Grade micrObial Sequences (FDA-ARGOS): Supporting development and validation of Infectious Disease Dx tests.</title>
        <authorList>
            <person name="Case J."/>
            <person name="Tallon L."/>
            <person name="Sadzewicz L."/>
            <person name="Sengamalay N."/>
            <person name="Ott S."/>
            <person name="Godinez A."/>
            <person name="Nagaraj S."/>
            <person name="Nadendla S."/>
            <person name="Sichtig H."/>
        </authorList>
    </citation>
    <scope>NUCLEOTIDE SEQUENCE [LARGE SCALE GENOMIC DNA]</scope>
    <source>
        <strain evidence="3">FDAARGOS_147</strain>
    </source>
</reference>
<dbReference type="GO" id="GO:0016705">
    <property type="term" value="F:oxidoreductase activity, acting on paired donors, with incorporation or reduction of molecular oxygen"/>
    <property type="evidence" value="ECO:0007669"/>
    <property type="project" value="InterPro"/>
</dbReference>
<dbReference type="GO" id="GO:0005829">
    <property type="term" value="C:cytosol"/>
    <property type="evidence" value="ECO:0007669"/>
    <property type="project" value="TreeGrafter"/>
</dbReference>